<dbReference type="EMBL" id="RCML01000947">
    <property type="protein sequence ID" value="KAG2967262.1"/>
    <property type="molecule type" value="Genomic_DNA"/>
</dbReference>
<reference evidence="1" key="2">
    <citation type="submission" date="2018-10" db="EMBL/GenBank/DDBJ databases">
        <title>Effector identification in a new, highly contiguous assembly of the strawberry crown rot pathogen Phytophthora cactorum.</title>
        <authorList>
            <person name="Armitage A.D."/>
            <person name="Nellist C.F."/>
            <person name="Bates H."/>
            <person name="Vickerstaff R.J."/>
            <person name="Harrison R.J."/>
        </authorList>
    </citation>
    <scope>NUCLEOTIDE SEQUENCE</scope>
    <source>
        <strain evidence="1">15-7</strain>
        <strain evidence="2">4032</strain>
        <strain evidence="3">4040</strain>
        <strain evidence="4">P415</strain>
        <strain evidence="5">P421</strain>
    </source>
</reference>
<dbReference type="EMBL" id="RCMG01000983">
    <property type="protein sequence ID" value="KAG2840015.1"/>
    <property type="molecule type" value="Genomic_DNA"/>
</dbReference>
<reference evidence="6 7" key="1">
    <citation type="submission" date="2018-01" db="EMBL/GenBank/DDBJ databases">
        <title>Draft genome of the strawberry crown rot pathogen Phytophthora cactorum.</title>
        <authorList>
            <person name="Armitage A.D."/>
            <person name="Lysoe E."/>
            <person name="Nellist C.F."/>
            <person name="Harrison R.J."/>
            <person name="Brurberg M.B."/>
        </authorList>
    </citation>
    <scope>NUCLEOTIDE SEQUENCE [LARGE SCALE GENOMIC DNA]</scope>
    <source>
        <strain evidence="6 7">10300</strain>
    </source>
</reference>
<sequence length="90" mass="10646">MVYRELVTDKMLKQRVFDDCEACHMSKEHKSTPMQDLEREIKQQNQVIYVDFLFSLQNTSNNVPKAVLVIVDGFCHYTTGYPLSLRLYQR</sequence>
<dbReference type="Proteomes" id="UP000760860">
    <property type="component" value="Unassembled WGS sequence"/>
</dbReference>
<dbReference type="EMBL" id="RCMK01000976">
    <property type="protein sequence ID" value="KAG2905955.1"/>
    <property type="molecule type" value="Genomic_DNA"/>
</dbReference>
<gene>
    <name evidence="6" type="ORF">PC110_g19551</name>
    <name evidence="1" type="ORF">PC113_g19351</name>
    <name evidence="2" type="ORF">PC115_g18501</name>
    <name evidence="3" type="ORF">PC117_g20628</name>
    <name evidence="4" type="ORF">PC118_g18696</name>
    <name evidence="5" type="ORF">PC129_g18315</name>
</gene>
<evidence type="ECO:0000313" key="7">
    <source>
        <dbReference type="Proteomes" id="UP000251314"/>
    </source>
</evidence>
<evidence type="ECO:0000313" key="4">
    <source>
        <dbReference type="EMBL" id="KAG2967262.1"/>
    </source>
</evidence>
<evidence type="ECO:0000313" key="5">
    <source>
        <dbReference type="EMBL" id="KAG3210690.1"/>
    </source>
</evidence>
<dbReference type="VEuPathDB" id="FungiDB:PC110_g19551"/>
<evidence type="ECO:0000313" key="2">
    <source>
        <dbReference type="EMBL" id="KAG2893338.1"/>
    </source>
</evidence>
<comment type="caution">
    <text evidence="6">The sequence shown here is derived from an EMBL/GenBank/DDBJ whole genome shotgun (WGS) entry which is preliminary data.</text>
</comment>
<dbReference type="Proteomes" id="UP000736787">
    <property type="component" value="Unassembled WGS sequence"/>
</dbReference>
<evidence type="ECO:0000313" key="1">
    <source>
        <dbReference type="EMBL" id="KAG2840015.1"/>
    </source>
</evidence>
<dbReference type="EMBL" id="MJFZ01000949">
    <property type="protein sequence ID" value="RAW24019.1"/>
    <property type="molecule type" value="Genomic_DNA"/>
</dbReference>
<dbReference type="EMBL" id="RCMI01000962">
    <property type="protein sequence ID" value="KAG2893338.1"/>
    <property type="molecule type" value="Genomic_DNA"/>
</dbReference>
<proteinExistence type="predicted"/>
<accession>A0A329RIM6</accession>
<evidence type="ECO:0000313" key="6">
    <source>
        <dbReference type="EMBL" id="RAW24019.1"/>
    </source>
</evidence>
<dbReference type="Proteomes" id="UP000735874">
    <property type="component" value="Unassembled WGS sequence"/>
</dbReference>
<name>A0A329RIM6_9STRA</name>
<keyword evidence="7" id="KW-1185">Reference proteome</keyword>
<protein>
    <submittedName>
        <fullName evidence="6">Uncharacterized protein</fullName>
    </submittedName>
</protein>
<evidence type="ECO:0000313" key="3">
    <source>
        <dbReference type="EMBL" id="KAG2905955.1"/>
    </source>
</evidence>
<dbReference type="Proteomes" id="UP000251314">
    <property type="component" value="Unassembled WGS sequence"/>
</dbReference>
<dbReference type="Proteomes" id="UP000697107">
    <property type="component" value="Unassembled WGS sequence"/>
</dbReference>
<dbReference type="Proteomes" id="UP000774804">
    <property type="component" value="Unassembled WGS sequence"/>
</dbReference>
<dbReference type="AlphaFoldDB" id="A0A329RIM6"/>
<dbReference type="EMBL" id="RCMV01001055">
    <property type="protein sequence ID" value="KAG3210690.1"/>
    <property type="molecule type" value="Genomic_DNA"/>
</dbReference>
<organism evidence="6 7">
    <name type="scientific">Phytophthora cactorum</name>
    <dbReference type="NCBI Taxonomy" id="29920"/>
    <lineage>
        <taxon>Eukaryota</taxon>
        <taxon>Sar</taxon>
        <taxon>Stramenopiles</taxon>
        <taxon>Oomycota</taxon>
        <taxon>Peronosporomycetes</taxon>
        <taxon>Peronosporales</taxon>
        <taxon>Peronosporaceae</taxon>
        <taxon>Phytophthora</taxon>
    </lineage>
</organism>